<accession>A0ABS5B0D8</accession>
<reference evidence="1 2" key="1">
    <citation type="submission" date="2018-05" db="EMBL/GenBank/DDBJ databases">
        <title>Draft genome sequence of Streptococcus panodentis CCUG 70867T.</title>
        <authorList>
            <person name="Salva-Serra F."/>
            <person name="Mendez V."/>
            <person name="Jaen-Luchoro D."/>
            <person name="Gonzales-Siles L."/>
            <person name="Karlsson R."/>
            <person name="Engstrom-Jakobsson H."/>
            <person name="Busquets A."/>
            <person name="Gomila M."/>
            <person name="Pineiro-Iglesias B."/>
            <person name="Bennasar-Figueras A."/>
            <person name="Seeger M."/>
            <person name="Moore E."/>
        </authorList>
    </citation>
    <scope>NUCLEOTIDE SEQUENCE [LARGE SCALE GENOMIC DNA]</scope>
    <source>
        <strain evidence="1 2">CCUG 70867</strain>
    </source>
</reference>
<keyword evidence="2" id="KW-1185">Reference proteome</keyword>
<sequence>MLSIGSIVRLKDGSQDLMILNRAPLIEEGDETVWYDYSACKYPIGLDVNQVFYFNEENISKVVFEGYINDSEEHFREFFQQWIKEQGTSIPKGKITGPLE</sequence>
<protein>
    <recommendedName>
        <fullName evidence="3">DUF4176 domain-containing protein</fullName>
    </recommendedName>
</protein>
<name>A0ABS5B0D8_9STRE</name>
<dbReference type="InterPro" id="IPR025233">
    <property type="entry name" value="DUF4176"/>
</dbReference>
<dbReference type="EMBL" id="QFAY01000048">
    <property type="protein sequence ID" value="MBP2622289.1"/>
    <property type="molecule type" value="Genomic_DNA"/>
</dbReference>
<evidence type="ECO:0008006" key="3">
    <source>
        <dbReference type="Google" id="ProtNLM"/>
    </source>
</evidence>
<organism evidence="1 2">
    <name type="scientific">Streptococcus panodentis</name>
    <dbReference type="NCBI Taxonomy" id="1581472"/>
    <lineage>
        <taxon>Bacteria</taxon>
        <taxon>Bacillati</taxon>
        <taxon>Bacillota</taxon>
        <taxon>Bacilli</taxon>
        <taxon>Lactobacillales</taxon>
        <taxon>Streptococcaceae</taxon>
        <taxon>Streptococcus</taxon>
    </lineage>
</organism>
<comment type="caution">
    <text evidence="1">The sequence shown here is derived from an EMBL/GenBank/DDBJ whole genome shotgun (WGS) entry which is preliminary data.</text>
</comment>
<dbReference type="RefSeq" id="WP_209552163.1">
    <property type="nucleotide sequence ID" value="NZ_QFAY01000048.1"/>
</dbReference>
<evidence type="ECO:0000313" key="2">
    <source>
        <dbReference type="Proteomes" id="UP001519349"/>
    </source>
</evidence>
<dbReference type="Proteomes" id="UP001519349">
    <property type="component" value="Unassembled WGS sequence"/>
</dbReference>
<evidence type="ECO:0000313" key="1">
    <source>
        <dbReference type="EMBL" id="MBP2622289.1"/>
    </source>
</evidence>
<dbReference type="Pfam" id="PF13780">
    <property type="entry name" value="DUF4176"/>
    <property type="match status" value="1"/>
</dbReference>
<proteinExistence type="predicted"/>
<gene>
    <name evidence="1" type="ORF">DHL47_13445</name>
</gene>